<evidence type="ECO:0000313" key="2">
    <source>
        <dbReference type="WBParaSite" id="PDA_v2.g18474.t1"/>
    </source>
</evidence>
<accession>A0A914PKL2</accession>
<keyword evidence="1" id="KW-1185">Reference proteome</keyword>
<protein>
    <submittedName>
        <fullName evidence="2">Uncharacterized protein</fullName>
    </submittedName>
</protein>
<proteinExistence type="predicted"/>
<organism evidence="1 2">
    <name type="scientific">Panagrolaimus davidi</name>
    <dbReference type="NCBI Taxonomy" id="227884"/>
    <lineage>
        <taxon>Eukaryota</taxon>
        <taxon>Metazoa</taxon>
        <taxon>Ecdysozoa</taxon>
        <taxon>Nematoda</taxon>
        <taxon>Chromadorea</taxon>
        <taxon>Rhabditida</taxon>
        <taxon>Tylenchina</taxon>
        <taxon>Panagrolaimomorpha</taxon>
        <taxon>Panagrolaimoidea</taxon>
        <taxon>Panagrolaimidae</taxon>
        <taxon>Panagrolaimus</taxon>
    </lineage>
</organism>
<evidence type="ECO:0000313" key="1">
    <source>
        <dbReference type="Proteomes" id="UP000887578"/>
    </source>
</evidence>
<reference evidence="2" key="1">
    <citation type="submission" date="2022-11" db="UniProtKB">
        <authorList>
            <consortium name="WormBaseParasite"/>
        </authorList>
    </citation>
    <scope>IDENTIFICATION</scope>
</reference>
<dbReference type="WBParaSite" id="PDA_v2.g18474.t1">
    <property type="protein sequence ID" value="PDA_v2.g18474.t1"/>
    <property type="gene ID" value="PDA_v2.g18474"/>
</dbReference>
<dbReference type="AlphaFoldDB" id="A0A914PKL2"/>
<sequence length="119" mass="13697">MARYLNFKHADGIYNFSKTVAELLKLSHFKNFKGFGFDGLNESFDIGTIFEYLKKNKTTGAFFLFTGQISKEYKEKLEAIVDEVLGAESPRSYIPPYIKYDGQEDNKKDALLNLCKPYL</sequence>
<dbReference type="Proteomes" id="UP000887578">
    <property type="component" value="Unplaced"/>
</dbReference>
<name>A0A914PKL2_9BILA</name>